<feature type="compositionally biased region" description="Polar residues" evidence="1">
    <location>
        <begin position="30"/>
        <end position="49"/>
    </location>
</feature>
<feature type="domain" description="F-box associated beta-propeller type 3" evidence="2">
    <location>
        <begin position="176"/>
        <end position="429"/>
    </location>
</feature>
<proteinExistence type="predicted"/>
<evidence type="ECO:0000259" key="2">
    <source>
        <dbReference type="Pfam" id="PF08268"/>
    </source>
</evidence>
<dbReference type="AlphaFoldDB" id="A0AAW2RR84"/>
<dbReference type="InterPro" id="IPR050796">
    <property type="entry name" value="SCF_F-box_component"/>
</dbReference>
<dbReference type="SUPFAM" id="SSF50965">
    <property type="entry name" value="Galactose oxidase, central domain"/>
    <property type="match status" value="1"/>
</dbReference>
<gene>
    <name evidence="3" type="ORF">Scaly_0549000</name>
</gene>
<comment type="caution">
    <text evidence="3">The sequence shown here is derived from an EMBL/GenBank/DDBJ whole genome shotgun (WGS) entry which is preliminary data.</text>
</comment>
<dbReference type="PANTHER" id="PTHR31672">
    <property type="entry name" value="BNACNNG10540D PROTEIN"/>
    <property type="match status" value="1"/>
</dbReference>
<accession>A0AAW2RR84</accession>
<dbReference type="InterPro" id="IPR017451">
    <property type="entry name" value="F-box-assoc_interact_dom"/>
</dbReference>
<dbReference type="InterPro" id="IPR013187">
    <property type="entry name" value="F-box-assoc_dom_typ3"/>
</dbReference>
<feature type="region of interest" description="Disordered" evidence="1">
    <location>
        <begin position="29"/>
        <end position="64"/>
    </location>
</feature>
<evidence type="ECO:0000313" key="3">
    <source>
        <dbReference type="EMBL" id="KAL0382617.1"/>
    </source>
</evidence>
<dbReference type="InterPro" id="IPR011043">
    <property type="entry name" value="Gal_Oxase/kelch_b-propeller"/>
</dbReference>
<dbReference type="NCBIfam" id="TIGR01640">
    <property type="entry name" value="F_box_assoc_1"/>
    <property type="match status" value="1"/>
</dbReference>
<sequence>MPLRSYAVDSRTHLFSFFKLSEHAHHKFQESTNRITPRNSKISSEPISQRHTRKWKPEKTHNHQSTIIITRQELPKPVAVSTPRKLEAFHFPRRNHRRDPVKTPRQVPLEIQVRFKSWRSVISSNHFIRAHLAVSRKDTNFARHRIISTVLLPCYSLKQCSLNSLLSEPVADAADFDYPMKNPNNSVRAVGCCNGLVCIAINGKHIFLWNPSTRKHKKLPDADERMTRGLFITKYGFGFDECNDDYKVLGIFSGFCTAGRYETRVKVYSLRANSWKRIDVFKDGLPFDDTGKFVSGKLHWGRRVGFNSRWEIVSFDLGSEVCGKVEQPRYIEGGFSPSLGVLGGCLCVLCDFPKTSVDVWILRDYGKRDSWDKLVTVPYDLGDPWKGPYSTPLCRGAKGEILLVYGSSFIVYDPKDNAFHRPKITNFDTFLEADVYVESLVSLVPDAAPKIQNQKKHGSSMNC</sequence>
<dbReference type="PANTHER" id="PTHR31672:SF13">
    <property type="entry name" value="F-BOX PROTEIN CPR30-LIKE"/>
    <property type="match status" value="1"/>
</dbReference>
<dbReference type="EMBL" id="JACGWM010000003">
    <property type="protein sequence ID" value="KAL0382617.1"/>
    <property type="molecule type" value="Genomic_DNA"/>
</dbReference>
<evidence type="ECO:0000256" key="1">
    <source>
        <dbReference type="SAM" id="MobiDB-lite"/>
    </source>
</evidence>
<organism evidence="3">
    <name type="scientific">Sesamum calycinum</name>
    <dbReference type="NCBI Taxonomy" id="2727403"/>
    <lineage>
        <taxon>Eukaryota</taxon>
        <taxon>Viridiplantae</taxon>
        <taxon>Streptophyta</taxon>
        <taxon>Embryophyta</taxon>
        <taxon>Tracheophyta</taxon>
        <taxon>Spermatophyta</taxon>
        <taxon>Magnoliopsida</taxon>
        <taxon>eudicotyledons</taxon>
        <taxon>Gunneridae</taxon>
        <taxon>Pentapetalae</taxon>
        <taxon>asterids</taxon>
        <taxon>lamiids</taxon>
        <taxon>Lamiales</taxon>
        <taxon>Pedaliaceae</taxon>
        <taxon>Sesamum</taxon>
    </lineage>
</organism>
<reference evidence="3" key="1">
    <citation type="submission" date="2020-06" db="EMBL/GenBank/DDBJ databases">
        <authorList>
            <person name="Li T."/>
            <person name="Hu X."/>
            <person name="Zhang T."/>
            <person name="Song X."/>
            <person name="Zhang H."/>
            <person name="Dai N."/>
            <person name="Sheng W."/>
            <person name="Hou X."/>
            <person name="Wei L."/>
        </authorList>
    </citation>
    <scope>NUCLEOTIDE SEQUENCE</scope>
    <source>
        <strain evidence="3">KEN8</strain>
        <tissue evidence="3">Leaf</tissue>
    </source>
</reference>
<name>A0AAW2RR84_9LAMI</name>
<protein>
    <submittedName>
        <fullName evidence="3">F-box/kelch-repeat protein</fullName>
    </submittedName>
</protein>
<dbReference type="Pfam" id="PF08268">
    <property type="entry name" value="FBA_3"/>
    <property type="match status" value="1"/>
</dbReference>
<reference evidence="3" key="2">
    <citation type="journal article" date="2024" name="Plant">
        <title>Genomic evolution and insights into agronomic trait innovations of Sesamum species.</title>
        <authorList>
            <person name="Miao H."/>
            <person name="Wang L."/>
            <person name="Qu L."/>
            <person name="Liu H."/>
            <person name="Sun Y."/>
            <person name="Le M."/>
            <person name="Wang Q."/>
            <person name="Wei S."/>
            <person name="Zheng Y."/>
            <person name="Lin W."/>
            <person name="Duan Y."/>
            <person name="Cao H."/>
            <person name="Xiong S."/>
            <person name="Wang X."/>
            <person name="Wei L."/>
            <person name="Li C."/>
            <person name="Ma Q."/>
            <person name="Ju M."/>
            <person name="Zhao R."/>
            <person name="Li G."/>
            <person name="Mu C."/>
            <person name="Tian Q."/>
            <person name="Mei H."/>
            <person name="Zhang T."/>
            <person name="Gao T."/>
            <person name="Zhang H."/>
        </authorList>
    </citation>
    <scope>NUCLEOTIDE SEQUENCE</scope>
    <source>
        <strain evidence="3">KEN8</strain>
    </source>
</reference>